<dbReference type="GO" id="GO:0005737">
    <property type="term" value="C:cytoplasm"/>
    <property type="evidence" value="ECO:0007669"/>
    <property type="project" value="TreeGrafter"/>
</dbReference>
<evidence type="ECO:0000313" key="12">
    <source>
        <dbReference type="EMBL" id="SFC39006.1"/>
    </source>
</evidence>
<keyword evidence="10" id="KW-0479">Metal-binding</keyword>
<reference evidence="12 13" key="1">
    <citation type="submission" date="2016-10" db="EMBL/GenBank/DDBJ databases">
        <authorList>
            <person name="de Groot N.N."/>
        </authorList>
    </citation>
    <scope>NUCLEOTIDE SEQUENCE [LARGE SCALE GENOMIC DNA]</scope>
    <source>
        <strain evidence="12 13">DSM 6059</strain>
    </source>
</reference>
<dbReference type="STRING" id="1123010.SAMN02745724_01587"/>
<dbReference type="EMBL" id="FOLO01000008">
    <property type="protein sequence ID" value="SFC39006.1"/>
    <property type="molecule type" value="Genomic_DNA"/>
</dbReference>
<proteinExistence type="predicted"/>
<keyword evidence="10" id="KW-0862">Zinc</keyword>
<comment type="cofactor">
    <cofactor evidence="1">
        <name>Ni(2+)</name>
        <dbReference type="ChEBI" id="CHEBI:49786"/>
    </cofactor>
</comment>
<gene>
    <name evidence="12" type="ORF">SAMN02745724_01587</name>
</gene>
<dbReference type="InterPro" id="IPR004361">
    <property type="entry name" value="Glyoxalase_1"/>
</dbReference>
<evidence type="ECO:0000256" key="1">
    <source>
        <dbReference type="ARBA" id="ARBA00001967"/>
    </source>
</evidence>
<organism evidence="12 13">
    <name type="scientific">Pseudoalteromonas denitrificans DSM 6059</name>
    <dbReference type="NCBI Taxonomy" id="1123010"/>
    <lineage>
        <taxon>Bacteria</taxon>
        <taxon>Pseudomonadati</taxon>
        <taxon>Pseudomonadota</taxon>
        <taxon>Gammaproteobacteria</taxon>
        <taxon>Alteromonadales</taxon>
        <taxon>Pseudoalteromonadaceae</taxon>
        <taxon>Pseudoalteromonas</taxon>
    </lineage>
</organism>
<accession>A0A1I1IS06</accession>
<evidence type="ECO:0000256" key="3">
    <source>
        <dbReference type="ARBA" id="ARBA00030291"/>
    </source>
</evidence>
<dbReference type="GO" id="GO:0004462">
    <property type="term" value="F:lactoylglutathione lyase activity"/>
    <property type="evidence" value="ECO:0007669"/>
    <property type="project" value="UniProtKB-EC"/>
</dbReference>
<evidence type="ECO:0000256" key="4">
    <source>
        <dbReference type="ARBA" id="ARBA00030537"/>
    </source>
</evidence>
<evidence type="ECO:0000256" key="6">
    <source>
        <dbReference type="ARBA" id="ARBA00032460"/>
    </source>
</evidence>
<dbReference type="PANTHER" id="PTHR46036:SF5">
    <property type="entry name" value="LACTOYLGLUTATHIONE LYASE"/>
    <property type="match status" value="1"/>
</dbReference>
<evidence type="ECO:0000256" key="7">
    <source>
        <dbReference type="ARBA" id="ARBA00033298"/>
    </source>
</evidence>
<feature type="binding site" evidence="10">
    <location>
        <position position="56"/>
    </location>
    <ligand>
        <name>Zn(2+)</name>
        <dbReference type="ChEBI" id="CHEBI:29105"/>
        <note>ligand shared between dimeric partners</note>
    </ligand>
</feature>
<name>A0A1I1IS06_9GAMM</name>
<dbReference type="NCBIfam" id="TIGR00068">
    <property type="entry name" value="glyox_I"/>
    <property type="match status" value="1"/>
</dbReference>
<keyword evidence="12" id="KW-0456">Lyase</keyword>
<dbReference type="InterPro" id="IPR029068">
    <property type="entry name" value="Glyas_Bleomycin-R_OHBP_Dase"/>
</dbReference>
<dbReference type="OrthoDB" id="9789841at2"/>
<dbReference type="CDD" id="cd16358">
    <property type="entry name" value="GlxI_Ni"/>
    <property type="match status" value="1"/>
</dbReference>
<feature type="active site" description="Proton donor/acceptor" evidence="9">
    <location>
        <position position="122"/>
    </location>
</feature>
<dbReference type="SUPFAM" id="SSF54593">
    <property type="entry name" value="Glyoxalase/Bleomycin resistance protein/Dihydroxybiphenyl dioxygenase"/>
    <property type="match status" value="1"/>
</dbReference>
<dbReference type="Gene3D" id="3.10.180.10">
    <property type="entry name" value="2,3-Dihydroxybiphenyl 1,2-Dioxygenase, domain 1"/>
    <property type="match status" value="1"/>
</dbReference>
<evidence type="ECO:0000256" key="5">
    <source>
        <dbReference type="ARBA" id="ARBA00030892"/>
    </source>
</evidence>
<protein>
    <recommendedName>
        <fullName evidence="5">Aldoketomutase</fullName>
    </recommendedName>
    <alternativeName>
        <fullName evidence="4">Glyoxalase I</fullName>
    </alternativeName>
    <alternativeName>
        <fullName evidence="3">Ketone-aldehyde mutase</fullName>
    </alternativeName>
    <alternativeName>
        <fullName evidence="6">Methylglyoxalase</fullName>
    </alternativeName>
    <alternativeName>
        <fullName evidence="7">S-D-lactoylglutathione methylglyoxal lyase</fullName>
    </alternativeName>
</protein>
<dbReference type="PROSITE" id="PS51819">
    <property type="entry name" value="VOC"/>
    <property type="match status" value="1"/>
</dbReference>
<dbReference type="InterPro" id="IPR004360">
    <property type="entry name" value="Glyas_Fos-R_dOase_dom"/>
</dbReference>
<evidence type="ECO:0000256" key="8">
    <source>
        <dbReference type="ARBA" id="ARBA00048273"/>
    </source>
</evidence>
<keyword evidence="2" id="KW-0533">Nickel</keyword>
<evidence type="ECO:0000313" key="13">
    <source>
        <dbReference type="Proteomes" id="UP000198862"/>
    </source>
</evidence>
<dbReference type="InterPro" id="IPR037523">
    <property type="entry name" value="VOC_core"/>
</dbReference>
<dbReference type="GO" id="GO:0019243">
    <property type="term" value="P:methylglyoxal catabolic process to D-lactate via S-lactoyl-glutathione"/>
    <property type="evidence" value="ECO:0007669"/>
    <property type="project" value="TreeGrafter"/>
</dbReference>
<comment type="catalytic activity">
    <reaction evidence="8">
        <text>(R)-S-lactoylglutathione = methylglyoxal + glutathione</text>
        <dbReference type="Rhea" id="RHEA:19069"/>
        <dbReference type="ChEBI" id="CHEBI:17158"/>
        <dbReference type="ChEBI" id="CHEBI:57474"/>
        <dbReference type="ChEBI" id="CHEBI:57925"/>
        <dbReference type="EC" id="4.4.1.5"/>
    </reaction>
</comment>
<dbReference type="PANTHER" id="PTHR46036">
    <property type="entry name" value="LACTOYLGLUTATHIONE LYASE"/>
    <property type="match status" value="1"/>
</dbReference>
<dbReference type="Proteomes" id="UP000198862">
    <property type="component" value="Unassembled WGS sequence"/>
</dbReference>
<feature type="domain" description="VOC" evidence="11">
    <location>
        <begin position="2"/>
        <end position="126"/>
    </location>
</feature>
<sequence>MRLLHTMLRVSDLDKSISFYTQVLDMKELRRSENTQYRYTLVFIGYGNEDNNSVIELTYNWDTNSYEHGTAFGHLAIEYDDIYKACENIKQLGGIVSREPGPVLGGSTEIAFVKDPDGYSIELIQKK</sequence>
<dbReference type="GO" id="GO:0046872">
    <property type="term" value="F:metal ion binding"/>
    <property type="evidence" value="ECO:0007669"/>
    <property type="project" value="UniProtKB-KW"/>
</dbReference>
<keyword evidence="13" id="KW-1185">Reference proteome</keyword>
<feature type="binding site" evidence="10">
    <location>
        <position position="122"/>
    </location>
    <ligand>
        <name>Zn(2+)</name>
        <dbReference type="ChEBI" id="CHEBI:29105"/>
        <note>ligand shared between dimeric partners</note>
    </ligand>
</feature>
<feature type="binding site" evidence="10">
    <location>
        <position position="74"/>
    </location>
    <ligand>
        <name>Zn(2+)</name>
        <dbReference type="ChEBI" id="CHEBI:29105"/>
        <note>ligand shared between dimeric partners</note>
    </ligand>
</feature>
<evidence type="ECO:0000259" key="11">
    <source>
        <dbReference type="PROSITE" id="PS51819"/>
    </source>
</evidence>
<dbReference type="RefSeq" id="WP_091982510.1">
    <property type="nucleotide sequence ID" value="NZ_FOLO01000008.1"/>
</dbReference>
<comment type="cofactor">
    <cofactor evidence="10">
        <name>Zn(2+)</name>
        <dbReference type="ChEBI" id="CHEBI:29105"/>
    </cofactor>
    <text evidence="10">Binds 1 zinc ion per subunit. In the homodimer, two zinc ions are bound between subunits.</text>
</comment>
<evidence type="ECO:0000256" key="2">
    <source>
        <dbReference type="ARBA" id="ARBA00022596"/>
    </source>
</evidence>
<dbReference type="AlphaFoldDB" id="A0A1I1IS06"/>
<dbReference type="Pfam" id="PF00903">
    <property type="entry name" value="Glyoxalase"/>
    <property type="match status" value="1"/>
</dbReference>
<evidence type="ECO:0000256" key="10">
    <source>
        <dbReference type="PIRSR" id="PIRSR604361-3"/>
    </source>
</evidence>
<evidence type="ECO:0000256" key="9">
    <source>
        <dbReference type="PIRSR" id="PIRSR604361-1"/>
    </source>
</evidence>